<evidence type="ECO:0000259" key="12">
    <source>
        <dbReference type="PROSITE" id="PS50102"/>
    </source>
</evidence>
<dbReference type="GO" id="GO:0008380">
    <property type="term" value="P:RNA splicing"/>
    <property type="evidence" value="ECO:0007669"/>
    <property type="project" value="UniProtKB-KW"/>
</dbReference>
<dbReference type="InterPro" id="IPR035979">
    <property type="entry name" value="RBD_domain_sf"/>
</dbReference>
<evidence type="ECO:0000256" key="8">
    <source>
        <dbReference type="ARBA" id="ARBA00023242"/>
    </source>
</evidence>
<evidence type="ECO:0000313" key="14">
    <source>
        <dbReference type="Proteomes" id="UP000593564"/>
    </source>
</evidence>
<comment type="caution">
    <text evidence="13">The sequence shown here is derived from an EMBL/GenBank/DDBJ whole genome shotgun (WGS) entry which is preliminary data.</text>
</comment>
<keyword evidence="6 10" id="KW-0694">RNA-binding</keyword>
<reference evidence="13 14" key="2">
    <citation type="submission" date="2020-07" db="EMBL/GenBank/DDBJ databases">
        <title>Genome assembly of wild tea tree DASZ reveals pedigree and selection history of tea varieties.</title>
        <authorList>
            <person name="Zhang W."/>
        </authorList>
    </citation>
    <scope>NUCLEOTIDE SEQUENCE [LARGE SCALE GENOMIC DNA]</scope>
    <source>
        <strain evidence="14">cv. G240</strain>
        <tissue evidence="13">Leaf</tissue>
    </source>
</reference>
<dbReference type="PROSITE" id="PS50102">
    <property type="entry name" value="RRM"/>
    <property type="match status" value="2"/>
</dbReference>
<dbReference type="AlphaFoldDB" id="A0A7J7H148"/>
<dbReference type="InterPro" id="IPR000504">
    <property type="entry name" value="RRM_dom"/>
</dbReference>
<evidence type="ECO:0000256" key="3">
    <source>
        <dbReference type="ARBA" id="ARBA00022664"/>
    </source>
</evidence>
<dbReference type="FunFam" id="3.30.70.330:FF:000299">
    <property type="entry name" value="Serine/arginine-rich splicing factor RS31"/>
    <property type="match status" value="1"/>
</dbReference>
<evidence type="ECO:0000256" key="2">
    <source>
        <dbReference type="ARBA" id="ARBA00022553"/>
    </source>
</evidence>
<comment type="similarity">
    <text evidence="9">Belongs to the splicing factor SR family. RS subfamily.</text>
</comment>
<dbReference type="SUPFAM" id="SSF54928">
    <property type="entry name" value="RNA-binding domain, RBD"/>
    <property type="match status" value="1"/>
</dbReference>
<keyword evidence="4" id="KW-0747">Spliceosome</keyword>
<sequence>MLFFSALRRVPTTAPIFAKLLRVNKDFLNLSLRNMRAIFCGNLEYDARQSDVERLFKRYGRVDRVDMKSAVVTELPVPYHFNRTGFAFVYMEDERDAEDAIRRLDRIEFGRKGRQLRIEWTKQERDIRRPGSSRRPSANTRPSKTLFVINFDTIHTRTRDLEKHFEPYGKVLNVRIRRNFAFIHYETQEDATRALDATNLSKLMDRVISVEYAVRDDDDRRNGNSPDRRRRDTSPQRRSYDRGGRSPSPYRRDRGSPDYGHGSKPNARPEQRGSPPYDGGESPVNVRDLSRSPPPRERSRS</sequence>
<proteinExistence type="inferred from homology"/>
<feature type="compositionally biased region" description="Basic and acidic residues" evidence="11">
    <location>
        <begin position="288"/>
        <end position="301"/>
    </location>
</feature>
<dbReference type="GO" id="GO:0005681">
    <property type="term" value="C:spliceosomal complex"/>
    <property type="evidence" value="ECO:0007669"/>
    <property type="project" value="UniProtKB-KW"/>
</dbReference>
<evidence type="ECO:0000256" key="10">
    <source>
        <dbReference type="PROSITE-ProRule" id="PRU00176"/>
    </source>
</evidence>
<feature type="region of interest" description="Disordered" evidence="11">
    <location>
        <begin position="215"/>
        <end position="301"/>
    </location>
</feature>
<evidence type="ECO:0000256" key="5">
    <source>
        <dbReference type="ARBA" id="ARBA00022737"/>
    </source>
</evidence>
<dbReference type="SMART" id="SM00360">
    <property type="entry name" value="RRM"/>
    <property type="match status" value="2"/>
</dbReference>
<feature type="domain" description="RRM" evidence="12">
    <location>
        <begin position="36"/>
        <end position="123"/>
    </location>
</feature>
<accession>A0A7J7H148</accession>
<dbReference type="EMBL" id="JACBKZ010000007">
    <property type="protein sequence ID" value="KAF5946337.1"/>
    <property type="molecule type" value="Genomic_DNA"/>
</dbReference>
<evidence type="ECO:0000313" key="13">
    <source>
        <dbReference type="EMBL" id="KAF5946337.1"/>
    </source>
</evidence>
<keyword evidence="5" id="KW-0677">Repeat</keyword>
<evidence type="ECO:0000256" key="9">
    <source>
        <dbReference type="ARBA" id="ARBA00061587"/>
    </source>
</evidence>
<keyword evidence="14" id="KW-1185">Reference proteome</keyword>
<dbReference type="Pfam" id="PF00076">
    <property type="entry name" value="RRM_1"/>
    <property type="match status" value="2"/>
</dbReference>
<evidence type="ECO:0000256" key="6">
    <source>
        <dbReference type="ARBA" id="ARBA00022884"/>
    </source>
</evidence>
<dbReference type="PANTHER" id="PTHR23147">
    <property type="entry name" value="SERINE/ARGININE RICH SPLICING FACTOR"/>
    <property type="match status" value="1"/>
</dbReference>
<dbReference type="GO" id="GO:0016607">
    <property type="term" value="C:nuclear speck"/>
    <property type="evidence" value="ECO:0007669"/>
    <property type="project" value="UniProtKB-SubCell"/>
</dbReference>
<feature type="compositionally biased region" description="Basic and acidic residues" evidence="11">
    <location>
        <begin position="215"/>
        <end position="256"/>
    </location>
</feature>
<keyword evidence="7" id="KW-0508">mRNA splicing</keyword>
<reference evidence="14" key="1">
    <citation type="journal article" date="2020" name="Nat. Commun.">
        <title>Genome assembly of wild tea tree DASZ reveals pedigree and selection history of tea varieties.</title>
        <authorList>
            <person name="Zhang W."/>
            <person name="Zhang Y."/>
            <person name="Qiu H."/>
            <person name="Guo Y."/>
            <person name="Wan H."/>
            <person name="Zhang X."/>
            <person name="Scossa F."/>
            <person name="Alseekh S."/>
            <person name="Zhang Q."/>
            <person name="Wang P."/>
            <person name="Xu L."/>
            <person name="Schmidt M.H."/>
            <person name="Jia X."/>
            <person name="Li D."/>
            <person name="Zhu A."/>
            <person name="Guo F."/>
            <person name="Chen W."/>
            <person name="Ni D."/>
            <person name="Usadel B."/>
            <person name="Fernie A.R."/>
            <person name="Wen W."/>
        </authorList>
    </citation>
    <scope>NUCLEOTIDE SEQUENCE [LARGE SCALE GENOMIC DNA]</scope>
    <source>
        <strain evidence="14">cv. G240</strain>
    </source>
</reference>
<name>A0A7J7H148_CAMSI</name>
<keyword evidence="8" id="KW-0539">Nucleus</keyword>
<evidence type="ECO:0000256" key="1">
    <source>
        <dbReference type="ARBA" id="ARBA00004324"/>
    </source>
</evidence>
<evidence type="ECO:0000256" key="7">
    <source>
        <dbReference type="ARBA" id="ARBA00023187"/>
    </source>
</evidence>
<dbReference type="Gene3D" id="3.30.70.330">
    <property type="match status" value="2"/>
</dbReference>
<comment type="subcellular location">
    <subcellularLocation>
        <location evidence="1">Nucleus speckle</location>
    </subcellularLocation>
</comment>
<evidence type="ECO:0000256" key="11">
    <source>
        <dbReference type="SAM" id="MobiDB-lite"/>
    </source>
</evidence>
<dbReference type="GO" id="GO:0003723">
    <property type="term" value="F:RNA binding"/>
    <property type="evidence" value="ECO:0007669"/>
    <property type="project" value="UniProtKB-UniRule"/>
</dbReference>
<protein>
    <recommendedName>
        <fullName evidence="12">RRM domain-containing protein</fullName>
    </recommendedName>
</protein>
<keyword evidence="2" id="KW-0597">Phosphoprotein</keyword>
<keyword evidence="3" id="KW-0507">mRNA processing</keyword>
<gene>
    <name evidence="13" type="ORF">HYC85_016565</name>
</gene>
<feature type="domain" description="RRM" evidence="12">
    <location>
        <begin position="144"/>
        <end position="215"/>
    </location>
</feature>
<organism evidence="13 14">
    <name type="scientific">Camellia sinensis</name>
    <name type="common">Tea plant</name>
    <name type="synonym">Thea sinensis</name>
    <dbReference type="NCBI Taxonomy" id="4442"/>
    <lineage>
        <taxon>Eukaryota</taxon>
        <taxon>Viridiplantae</taxon>
        <taxon>Streptophyta</taxon>
        <taxon>Embryophyta</taxon>
        <taxon>Tracheophyta</taxon>
        <taxon>Spermatophyta</taxon>
        <taxon>Magnoliopsida</taxon>
        <taxon>eudicotyledons</taxon>
        <taxon>Gunneridae</taxon>
        <taxon>Pentapetalae</taxon>
        <taxon>asterids</taxon>
        <taxon>Ericales</taxon>
        <taxon>Theaceae</taxon>
        <taxon>Camellia</taxon>
    </lineage>
</organism>
<dbReference type="InterPro" id="IPR012677">
    <property type="entry name" value="Nucleotide-bd_a/b_plait_sf"/>
</dbReference>
<dbReference type="GO" id="GO:0006397">
    <property type="term" value="P:mRNA processing"/>
    <property type="evidence" value="ECO:0007669"/>
    <property type="project" value="UniProtKB-KW"/>
</dbReference>
<dbReference type="Proteomes" id="UP000593564">
    <property type="component" value="Unassembled WGS sequence"/>
</dbReference>
<dbReference type="InterPro" id="IPR050907">
    <property type="entry name" value="SRSF"/>
</dbReference>
<evidence type="ECO:0000256" key="4">
    <source>
        <dbReference type="ARBA" id="ARBA00022728"/>
    </source>
</evidence>